<accession>A0A852VGS1</accession>
<dbReference type="AlphaFoldDB" id="A0A852VGS1"/>
<evidence type="ECO:0000256" key="1">
    <source>
        <dbReference type="SAM" id="SignalP"/>
    </source>
</evidence>
<name>A0A852VGS1_9BACT</name>
<dbReference type="Gene3D" id="3.60.15.10">
    <property type="entry name" value="Ribonuclease Z/Hydroxyacylglutathione hydrolase-like"/>
    <property type="match status" value="1"/>
</dbReference>
<dbReference type="Proteomes" id="UP000564385">
    <property type="component" value="Unassembled WGS sequence"/>
</dbReference>
<protein>
    <recommendedName>
        <fullName evidence="4">Metallo-beta-lactamase domain-containing protein</fullName>
    </recommendedName>
</protein>
<comment type="caution">
    <text evidence="2">The sequence shown here is derived from an EMBL/GenBank/DDBJ whole genome shotgun (WGS) entry which is preliminary data.</text>
</comment>
<evidence type="ECO:0000313" key="2">
    <source>
        <dbReference type="EMBL" id="NYF90401.1"/>
    </source>
</evidence>
<proteinExistence type="predicted"/>
<feature type="chain" id="PRO_5032429083" description="Metallo-beta-lactamase domain-containing protein" evidence="1">
    <location>
        <begin position="22"/>
        <end position="520"/>
    </location>
</feature>
<dbReference type="InterPro" id="IPR036866">
    <property type="entry name" value="RibonucZ/Hydroxyglut_hydro"/>
</dbReference>
<dbReference type="SUPFAM" id="SSF56281">
    <property type="entry name" value="Metallo-hydrolase/oxidoreductase"/>
    <property type="match status" value="1"/>
</dbReference>
<feature type="signal peptide" evidence="1">
    <location>
        <begin position="1"/>
        <end position="21"/>
    </location>
</feature>
<keyword evidence="1" id="KW-0732">Signal</keyword>
<dbReference type="EMBL" id="JACCCU010000002">
    <property type="protein sequence ID" value="NYF90401.1"/>
    <property type="molecule type" value="Genomic_DNA"/>
</dbReference>
<organism evidence="2 3">
    <name type="scientific">Tunturiibacter lichenicola</name>
    <dbReference type="NCBI Taxonomy" id="2051959"/>
    <lineage>
        <taxon>Bacteria</taxon>
        <taxon>Pseudomonadati</taxon>
        <taxon>Acidobacteriota</taxon>
        <taxon>Terriglobia</taxon>
        <taxon>Terriglobales</taxon>
        <taxon>Acidobacteriaceae</taxon>
        <taxon>Tunturiibacter</taxon>
    </lineage>
</organism>
<reference evidence="2 3" key="1">
    <citation type="submission" date="2020-07" db="EMBL/GenBank/DDBJ databases">
        <title>Genomic Encyclopedia of Type Strains, Phase IV (KMG-V): Genome sequencing to study the core and pangenomes of soil and plant-associated prokaryotes.</title>
        <authorList>
            <person name="Whitman W."/>
        </authorList>
    </citation>
    <scope>NUCLEOTIDE SEQUENCE [LARGE SCALE GENOMIC DNA]</scope>
    <source>
        <strain evidence="2 3">M8UP22</strain>
    </source>
</reference>
<evidence type="ECO:0008006" key="4">
    <source>
        <dbReference type="Google" id="ProtNLM"/>
    </source>
</evidence>
<sequence>MQKGFSIWVAAILAFAEASSAQISPRAVTLPRAGAQERTPGCEGLTPKGCLSLAAGAMGGQDKLAAISTVELDVIGNKELMEQSYRQTPFITSYTRDQITMDLAGQRMIRKEHSVWPESDLKQSDSDTTLVVTPAGGVLRNGSQDSPSDTASLIVACQAMALGPQRIILTAIASQDLHYGTPKTVRATLHAVLAFTWNGIPVRILVNRFNHLPDAVETTQEFNDFWFYWGDVEQRVYFDDWRWVDGVEFPSNQVTERNGALWSSTQAVDIAFNKPVRDQDFALDMNAATVSTKQKGWKGATFHTGQDKLLAAGIDLFLGPWNTTIVKQEDGVVILETPISGSFSEGILTEARRRYPGTQIKAVLSTSDSWPHVGGVRSDVAEGLPVFILDLNKSLLQRMVRAPHTIDPDSLQKSRKAPHWQIVSDKREIGTGANRMVLYPLRGASTERQYMVYFPERSLLYASDTLVVNDDHTLYDPELAHEVEQAVEREHLVVKTVYAMHQAPVAWGDVLQMLLRANND</sequence>
<gene>
    <name evidence="2" type="ORF">HDF08_002503</name>
</gene>
<evidence type="ECO:0000313" key="3">
    <source>
        <dbReference type="Proteomes" id="UP000564385"/>
    </source>
</evidence>